<keyword evidence="2" id="KW-0560">Oxidoreductase</keyword>
<accession>A0A1H9TCM5</accession>
<dbReference type="GO" id="GO:0003955">
    <property type="term" value="F:NAD(P)H dehydrogenase (quinone) activity"/>
    <property type="evidence" value="ECO:0007669"/>
    <property type="project" value="TreeGrafter"/>
</dbReference>
<feature type="domain" description="Flavodoxin-like fold" evidence="4">
    <location>
        <begin position="57"/>
        <end position="250"/>
    </location>
</feature>
<dbReference type="Proteomes" id="UP000182841">
    <property type="component" value="Unassembled WGS sequence"/>
</dbReference>
<dbReference type="InterPro" id="IPR051545">
    <property type="entry name" value="NAD(P)H_dehydrogenase_qn"/>
</dbReference>
<dbReference type="GO" id="GO:0005829">
    <property type="term" value="C:cytosol"/>
    <property type="evidence" value="ECO:0007669"/>
    <property type="project" value="TreeGrafter"/>
</dbReference>
<dbReference type="EMBL" id="FOGO01000006">
    <property type="protein sequence ID" value="SER94868.1"/>
    <property type="molecule type" value="Genomic_DNA"/>
</dbReference>
<keyword evidence="6" id="KW-1185">Reference proteome</keyword>
<evidence type="ECO:0000256" key="1">
    <source>
        <dbReference type="ARBA" id="ARBA00006252"/>
    </source>
</evidence>
<evidence type="ECO:0000256" key="2">
    <source>
        <dbReference type="ARBA" id="ARBA00023002"/>
    </source>
</evidence>
<proteinExistence type="inferred from homology"/>
<dbReference type="Pfam" id="PF02525">
    <property type="entry name" value="Flavodoxin_2"/>
    <property type="match status" value="1"/>
</dbReference>
<feature type="region of interest" description="Disordered" evidence="3">
    <location>
        <begin position="24"/>
        <end position="48"/>
    </location>
</feature>
<evidence type="ECO:0000313" key="6">
    <source>
        <dbReference type="Proteomes" id="UP000182841"/>
    </source>
</evidence>
<sequence length="258" mass="27712">MPGGTRAPQHVAGGTAAAVLHHNGTWLESPPSGPPGTRRPIATAADIGPPEKRVPMRIAAYLAHPRPGSFNHAVFDAVVDELRQHGCRVRAHDLYAEGFDPLLTASETETVQPLGAAADADGNTDPALERHRAQVAEADALVFVHPNWWGMPPAVLTGWVQRVLVPGVAYKLAAAEGEPAGLLSADRALVLNTSDTPAEREEREFNDPLDSVWRACVLPYTGITDVRRTVFRTVTDADAARRSDWLRQARALAAALLD</sequence>
<dbReference type="AlphaFoldDB" id="A0A1H9TCM5"/>
<evidence type="ECO:0000313" key="5">
    <source>
        <dbReference type="EMBL" id="SER94868.1"/>
    </source>
</evidence>
<gene>
    <name evidence="5" type="ORF">SAMN05421870_10611</name>
</gene>
<organism evidence="5 6">
    <name type="scientific">Streptomyces qinglanensis</name>
    <dbReference type="NCBI Taxonomy" id="943816"/>
    <lineage>
        <taxon>Bacteria</taxon>
        <taxon>Bacillati</taxon>
        <taxon>Actinomycetota</taxon>
        <taxon>Actinomycetes</taxon>
        <taxon>Kitasatosporales</taxon>
        <taxon>Streptomycetaceae</taxon>
        <taxon>Streptomyces</taxon>
    </lineage>
</organism>
<dbReference type="Gene3D" id="3.40.50.360">
    <property type="match status" value="1"/>
</dbReference>
<evidence type="ECO:0000256" key="3">
    <source>
        <dbReference type="SAM" id="MobiDB-lite"/>
    </source>
</evidence>
<name>A0A1H9TCM5_9ACTN</name>
<reference evidence="6" key="1">
    <citation type="submission" date="2016-10" db="EMBL/GenBank/DDBJ databases">
        <authorList>
            <person name="Varghese N."/>
            <person name="Submissions S."/>
        </authorList>
    </citation>
    <scope>NUCLEOTIDE SEQUENCE [LARGE SCALE GENOMIC DNA]</scope>
    <source>
        <strain evidence="6">CGMCC 4.6825</strain>
    </source>
</reference>
<comment type="similarity">
    <text evidence="1">Belongs to the NAD(P)H dehydrogenase (quinone) family.</text>
</comment>
<dbReference type="SUPFAM" id="SSF52218">
    <property type="entry name" value="Flavoproteins"/>
    <property type="match status" value="1"/>
</dbReference>
<dbReference type="PANTHER" id="PTHR10204">
    <property type="entry name" value="NAD P H OXIDOREDUCTASE-RELATED"/>
    <property type="match status" value="1"/>
</dbReference>
<evidence type="ECO:0000259" key="4">
    <source>
        <dbReference type="Pfam" id="PF02525"/>
    </source>
</evidence>
<dbReference type="PANTHER" id="PTHR10204:SF34">
    <property type="entry name" value="NAD(P)H DEHYDROGENASE [QUINONE] 1 ISOFORM 1"/>
    <property type="match status" value="1"/>
</dbReference>
<dbReference type="InterPro" id="IPR003680">
    <property type="entry name" value="Flavodoxin_fold"/>
</dbReference>
<dbReference type="InterPro" id="IPR029039">
    <property type="entry name" value="Flavoprotein-like_sf"/>
</dbReference>
<protein>
    <submittedName>
        <fullName evidence="5">Putative NADPH-quinone reductase (Modulator of drug activity B)</fullName>
    </submittedName>
</protein>